<name>A0A2W1FT87_9PLEO</name>
<feature type="compositionally biased region" description="Polar residues" evidence="1">
    <location>
        <begin position="114"/>
        <end position="123"/>
    </location>
</feature>
<proteinExistence type="predicted"/>
<protein>
    <submittedName>
        <fullName evidence="2">Uncharacterized protein</fullName>
    </submittedName>
</protein>
<feature type="region of interest" description="Disordered" evidence="1">
    <location>
        <begin position="112"/>
        <end position="183"/>
    </location>
</feature>
<feature type="compositionally biased region" description="Basic and acidic residues" evidence="1">
    <location>
        <begin position="42"/>
        <end position="56"/>
    </location>
</feature>
<feature type="region of interest" description="Disordered" evidence="1">
    <location>
        <begin position="1"/>
        <end position="100"/>
    </location>
</feature>
<evidence type="ECO:0000313" key="3">
    <source>
        <dbReference type="Proteomes" id="UP000249757"/>
    </source>
</evidence>
<evidence type="ECO:0000256" key="1">
    <source>
        <dbReference type="SAM" id="MobiDB-lite"/>
    </source>
</evidence>
<feature type="compositionally biased region" description="Acidic residues" evidence="1">
    <location>
        <begin position="155"/>
        <end position="174"/>
    </location>
</feature>
<comment type="caution">
    <text evidence="2">The sequence shown here is derived from an EMBL/GenBank/DDBJ whole genome shotgun (WGS) entry which is preliminary data.</text>
</comment>
<dbReference type="Proteomes" id="UP000249757">
    <property type="component" value="Unassembled WGS sequence"/>
</dbReference>
<dbReference type="EMBL" id="NRDI02000006">
    <property type="protein sequence ID" value="KAI1515658.1"/>
    <property type="molecule type" value="Genomic_DNA"/>
</dbReference>
<feature type="compositionally biased region" description="Basic and acidic residues" evidence="1">
    <location>
        <begin position="10"/>
        <end position="19"/>
    </location>
</feature>
<feature type="compositionally biased region" description="Polar residues" evidence="1">
    <location>
        <begin position="75"/>
        <end position="85"/>
    </location>
</feature>
<dbReference type="AlphaFoldDB" id="A0A2W1FT87"/>
<evidence type="ECO:0000313" key="2">
    <source>
        <dbReference type="EMBL" id="KAI1515658.1"/>
    </source>
</evidence>
<accession>A0A2W1FT87</accession>
<feature type="compositionally biased region" description="Acidic residues" evidence="1">
    <location>
        <begin position="234"/>
        <end position="249"/>
    </location>
</feature>
<keyword evidence="3" id="KW-1185">Reference proteome</keyword>
<reference evidence="3" key="1">
    <citation type="journal article" date="2022" name="Microb. Genom.">
        <title>A global pangenome for the wheat fungal pathogen Pyrenophora tritici-repentis and prediction of effector protein structural homology.</title>
        <authorList>
            <person name="Moolhuijzen P.M."/>
            <person name="See P.T."/>
            <person name="Shi G."/>
            <person name="Powell H.R."/>
            <person name="Cockram J."/>
            <person name="Jorgensen L.N."/>
            <person name="Benslimane H."/>
            <person name="Strelkov S.E."/>
            <person name="Turner J."/>
            <person name="Liu Z."/>
            <person name="Moffat C.S."/>
        </authorList>
    </citation>
    <scope>NUCLEOTIDE SEQUENCE [LARGE SCALE GENOMIC DNA]</scope>
</reference>
<dbReference type="OrthoDB" id="10387844at2759"/>
<gene>
    <name evidence="2" type="ORF">Ptr86124_005659</name>
</gene>
<feature type="region of interest" description="Disordered" evidence="1">
    <location>
        <begin position="202"/>
        <end position="249"/>
    </location>
</feature>
<sequence>MAVISGLKRAASEEPEHHGAVQQPMDMKRLKVPNATEPTTTTRKDSTTELENKRTEVAQGEQNEIAAQLEVADVPTTTKINSESADVQPEETSKAPDTEIGVPAGEHAVVHKVQSPNGGNNAPSEVHVEGTSGIDGIGAETAQPITDPIVISDDNSGEYTEDEDEEDELSEEDGAWIPTAHNNDLELEAALQAHEDEVMDAMTMDDVYDQMGLASDSNDSESEVDRKLAAREELENDDWNDDGDYGSDF</sequence>
<feature type="compositionally biased region" description="Basic and acidic residues" evidence="1">
    <location>
        <begin position="223"/>
        <end position="233"/>
    </location>
</feature>
<organism evidence="2 3">
    <name type="scientific">Pyrenophora tritici-repentis</name>
    <dbReference type="NCBI Taxonomy" id="45151"/>
    <lineage>
        <taxon>Eukaryota</taxon>
        <taxon>Fungi</taxon>
        <taxon>Dikarya</taxon>
        <taxon>Ascomycota</taxon>
        <taxon>Pezizomycotina</taxon>
        <taxon>Dothideomycetes</taxon>
        <taxon>Pleosporomycetidae</taxon>
        <taxon>Pleosporales</taxon>
        <taxon>Pleosporineae</taxon>
        <taxon>Pleosporaceae</taxon>
        <taxon>Pyrenophora</taxon>
    </lineage>
</organism>